<dbReference type="InterPro" id="IPR003689">
    <property type="entry name" value="ZIP"/>
</dbReference>
<dbReference type="Proteomes" id="UP000178747">
    <property type="component" value="Unassembled WGS sequence"/>
</dbReference>
<feature type="transmembrane region" description="Helical" evidence="5">
    <location>
        <begin position="229"/>
        <end position="250"/>
    </location>
</feature>
<dbReference type="PANTHER" id="PTHR16950:SF16">
    <property type="entry name" value="ZINC TRANSPORTER ZIP13"/>
    <property type="match status" value="1"/>
</dbReference>
<dbReference type="PANTHER" id="PTHR16950">
    <property type="entry name" value="ZINC TRANSPORTER SLC39A7 HISTIDINE-RICH MEMBRANE PROTEIN KE4"/>
    <property type="match status" value="1"/>
</dbReference>
<evidence type="ECO:0000256" key="1">
    <source>
        <dbReference type="ARBA" id="ARBA00004141"/>
    </source>
</evidence>
<accession>A0A1G1Y5E5</accession>
<dbReference type="Pfam" id="PF02535">
    <property type="entry name" value="Zip"/>
    <property type="match status" value="2"/>
</dbReference>
<feature type="transmembrane region" description="Helical" evidence="5">
    <location>
        <begin position="169"/>
        <end position="189"/>
    </location>
</feature>
<evidence type="ECO:0000313" key="6">
    <source>
        <dbReference type="EMBL" id="OGY47528.1"/>
    </source>
</evidence>
<keyword evidence="4 5" id="KW-0472">Membrane</keyword>
<name>A0A1G1Y5E5_9BACT</name>
<organism evidence="6 7">
    <name type="scientific">Candidatus Buchananbacteria bacterium RIFCSPHIGHO2_02_FULL_38_8</name>
    <dbReference type="NCBI Taxonomy" id="1797538"/>
    <lineage>
        <taxon>Bacteria</taxon>
        <taxon>Candidatus Buchananiibacteriota</taxon>
    </lineage>
</organism>
<reference evidence="6 7" key="1">
    <citation type="journal article" date="2016" name="Nat. Commun.">
        <title>Thousands of microbial genomes shed light on interconnected biogeochemical processes in an aquifer system.</title>
        <authorList>
            <person name="Anantharaman K."/>
            <person name="Brown C.T."/>
            <person name="Hug L.A."/>
            <person name="Sharon I."/>
            <person name="Castelle C.J."/>
            <person name="Probst A.J."/>
            <person name="Thomas B.C."/>
            <person name="Singh A."/>
            <person name="Wilkins M.J."/>
            <person name="Karaoz U."/>
            <person name="Brodie E.L."/>
            <person name="Williams K.H."/>
            <person name="Hubbard S.S."/>
            <person name="Banfield J.F."/>
        </authorList>
    </citation>
    <scope>NUCLEOTIDE SEQUENCE [LARGE SCALE GENOMIC DNA]</scope>
</reference>
<evidence type="ECO:0000256" key="3">
    <source>
        <dbReference type="ARBA" id="ARBA00022989"/>
    </source>
</evidence>
<evidence type="ECO:0000256" key="2">
    <source>
        <dbReference type="ARBA" id="ARBA00022692"/>
    </source>
</evidence>
<dbReference type="GO" id="GO:0046873">
    <property type="term" value="F:metal ion transmembrane transporter activity"/>
    <property type="evidence" value="ECO:0007669"/>
    <property type="project" value="InterPro"/>
</dbReference>
<sequence length="254" mass="28059">MLISIILATTIIGLISLTGVILIFNREIKPEFSRSLVSLAAGSLLAVALLDILPESIEESHFEPHFILGTVLISILFFFLFERVLHWHHCRCEYNDLPCSKDKKNLIYLNLSGDAIHNLVDGFLVASAFMLNFQTGITVTLAVILHEIPQEISDFGVLLYAGLTKLKALLYNLFIALTAIVGAIAFYSFGNTFQAVIPLMAAFAAGNFIYLATADLIPELHHEKNPQTIALHSIWLIIGVIIIFLVGLTFPHSN</sequence>
<keyword evidence="3 5" id="KW-1133">Transmembrane helix</keyword>
<dbReference type="EMBL" id="MHIH01000030">
    <property type="protein sequence ID" value="OGY47528.1"/>
    <property type="molecule type" value="Genomic_DNA"/>
</dbReference>
<dbReference type="GO" id="GO:0016020">
    <property type="term" value="C:membrane"/>
    <property type="evidence" value="ECO:0007669"/>
    <property type="project" value="UniProtKB-SubCell"/>
</dbReference>
<feature type="transmembrane region" description="Helical" evidence="5">
    <location>
        <begin position="195"/>
        <end position="217"/>
    </location>
</feature>
<proteinExistence type="predicted"/>
<gene>
    <name evidence="6" type="ORF">A3J62_03330</name>
</gene>
<evidence type="ECO:0000313" key="7">
    <source>
        <dbReference type="Proteomes" id="UP000178747"/>
    </source>
</evidence>
<evidence type="ECO:0008006" key="8">
    <source>
        <dbReference type="Google" id="ProtNLM"/>
    </source>
</evidence>
<comment type="subcellular location">
    <subcellularLocation>
        <location evidence="1">Membrane</location>
        <topology evidence="1">Multi-pass membrane protein</topology>
    </subcellularLocation>
</comment>
<feature type="transmembrane region" description="Helical" evidence="5">
    <location>
        <begin position="65"/>
        <end position="81"/>
    </location>
</feature>
<feature type="transmembrane region" description="Helical" evidence="5">
    <location>
        <begin position="36"/>
        <end position="53"/>
    </location>
</feature>
<protein>
    <recommendedName>
        <fullName evidence="8">ZIP zinc transporter</fullName>
    </recommendedName>
</protein>
<feature type="transmembrane region" description="Helical" evidence="5">
    <location>
        <begin position="6"/>
        <end position="24"/>
    </location>
</feature>
<dbReference type="AlphaFoldDB" id="A0A1G1Y5E5"/>
<keyword evidence="2 5" id="KW-0812">Transmembrane</keyword>
<evidence type="ECO:0000256" key="4">
    <source>
        <dbReference type="ARBA" id="ARBA00023136"/>
    </source>
</evidence>
<evidence type="ECO:0000256" key="5">
    <source>
        <dbReference type="SAM" id="Phobius"/>
    </source>
</evidence>
<comment type="caution">
    <text evidence="6">The sequence shown here is derived from an EMBL/GenBank/DDBJ whole genome shotgun (WGS) entry which is preliminary data.</text>
</comment>